<dbReference type="RefSeq" id="WP_099334675.1">
    <property type="nucleotide sequence ID" value="NZ_CP042812.1"/>
</dbReference>
<feature type="domain" description="NrS-1 polymerase-like helicase" evidence="1">
    <location>
        <begin position="244"/>
        <end position="356"/>
    </location>
</feature>
<dbReference type="Gene3D" id="3.40.50.300">
    <property type="entry name" value="P-loop containing nucleotide triphosphate hydrolases"/>
    <property type="match status" value="1"/>
</dbReference>
<accession>A0ABX4LTG0</accession>
<evidence type="ECO:0000313" key="3">
    <source>
        <dbReference type="Proteomes" id="UP000221384"/>
    </source>
</evidence>
<sequence length="516" mass="59705">MNNKSLIEDIENQLFGNFKQEEFDSKNTNKEEKNILELDNLEVKPKIQIKNTNIICEGKGFEKIINKENIDSNLNFSSYEFNNFMISYNNHLHKLKDVGGALIMFDDGELMLRSSPDAEFKKVTEEKASRVISHLIGEHLIVGKGSKDRPPDIKYSDLMLISEIVFEVQTMSEFFKSGNTYKMNKFKPSKYLMLDKNLPYKKPITILKMIAHLVDNNKERFHYVINWLAYMFNSLSKSQVSVVLRGSQGSGKGVFFNIISLLFGKEYCFTVGNKTLKSQFLGSVFENRLFININEMSHDIKSNKENKNSLKELITDSEFAGEKKYENISKPIKLNAQILITSNEVYILEIELKDRRFTVLSTAGNISNEKYNFFGFGDFKVFKKQLESELRDFALYLKNYPINVNLANKVLDTPEKMALVKGTNDRFKLFINALLTKDTEYLETLKAIEPTTYANILLGFKKNRIYQKDILPAYIGLNPSDFNISTQALLDKLEIYEPTKFSREFRKKSGDFYFNL</sequence>
<organism evidence="2 3">
    <name type="scientific">Malaciobacter canalis</name>
    <dbReference type="NCBI Taxonomy" id="1912871"/>
    <lineage>
        <taxon>Bacteria</taxon>
        <taxon>Pseudomonadati</taxon>
        <taxon>Campylobacterota</taxon>
        <taxon>Epsilonproteobacteria</taxon>
        <taxon>Campylobacterales</taxon>
        <taxon>Arcobacteraceae</taxon>
        <taxon>Malaciobacter</taxon>
    </lineage>
</organism>
<keyword evidence="3" id="KW-1185">Reference proteome</keyword>
<comment type="caution">
    <text evidence="2">The sequence shown here is derived from an EMBL/GenBank/DDBJ whole genome shotgun (WGS) entry which is preliminary data.</text>
</comment>
<proteinExistence type="predicted"/>
<dbReference type="Proteomes" id="UP000221384">
    <property type="component" value="Unassembled WGS sequence"/>
</dbReference>
<evidence type="ECO:0000259" key="1">
    <source>
        <dbReference type="Pfam" id="PF19263"/>
    </source>
</evidence>
<reference evidence="2 3" key="1">
    <citation type="submission" date="2017-09" db="EMBL/GenBank/DDBJ databases">
        <authorList>
            <person name="Perez-Cataluna A."/>
            <person name="Figueras M.J."/>
            <person name="Salas-Masso N."/>
        </authorList>
    </citation>
    <scope>NUCLEOTIDE SEQUENCE [LARGE SCALE GENOMIC DNA]</scope>
    <source>
        <strain evidence="2 3">F138-33</strain>
    </source>
</reference>
<dbReference type="Pfam" id="PF19263">
    <property type="entry name" value="DUF5906"/>
    <property type="match status" value="1"/>
</dbReference>
<evidence type="ECO:0000313" key="2">
    <source>
        <dbReference type="EMBL" id="PHO09608.1"/>
    </source>
</evidence>
<gene>
    <name evidence="2" type="ORF">CPG37_08900</name>
</gene>
<dbReference type="InterPro" id="IPR027417">
    <property type="entry name" value="P-loop_NTPase"/>
</dbReference>
<dbReference type="InterPro" id="IPR045455">
    <property type="entry name" value="NrS-1_pol-like_helicase"/>
</dbReference>
<protein>
    <recommendedName>
        <fullName evidence="1">NrS-1 polymerase-like helicase domain-containing protein</fullName>
    </recommendedName>
</protein>
<dbReference type="EMBL" id="NWVW01000009">
    <property type="protein sequence ID" value="PHO09608.1"/>
    <property type="molecule type" value="Genomic_DNA"/>
</dbReference>
<name>A0ABX4LTG0_9BACT</name>
<dbReference type="SUPFAM" id="SSF52540">
    <property type="entry name" value="P-loop containing nucleoside triphosphate hydrolases"/>
    <property type="match status" value="1"/>
</dbReference>